<feature type="signal peptide" evidence="14">
    <location>
        <begin position="1"/>
        <end position="17"/>
    </location>
</feature>
<keyword evidence="8 13" id="KW-1133">Transmembrane helix</keyword>
<feature type="transmembrane region" description="Helical" evidence="13">
    <location>
        <begin position="282"/>
        <end position="300"/>
    </location>
</feature>
<feature type="transmembrane region" description="Helical" evidence="13">
    <location>
        <begin position="320"/>
        <end position="341"/>
    </location>
</feature>
<gene>
    <name evidence="16" type="ORF">CANARDRAFT_187657</name>
</gene>
<dbReference type="InterPro" id="IPR013112">
    <property type="entry name" value="FAD-bd_8"/>
</dbReference>
<accession>A0A1E4T3U0</accession>
<protein>
    <recommendedName>
        <fullName evidence="15">FAD-binding FR-type domain-containing protein</fullName>
    </recommendedName>
</protein>
<evidence type="ECO:0000256" key="5">
    <source>
        <dbReference type="ARBA" id="ARBA00022692"/>
    </source>
</evidence>
<sequence>LIYILQYILFLCTTVSATSFSSKDSTLFSCILATTTLKFDYQTPPKQSTFWFPICNYEPLIGTLLVCFDEILLADSDTYKPENLKLLDYTYSTYEKSCYNHAQTIFSRDDLIQKYNNATQFLIDSESLKDDNIGVDETLLHNPVHLDRQLVSSYSSSYKTFFANYVSSTRYCDLACGYWILVLMIIGTIRKLPLKLINNKFVNNYRSKISLPTVNGYHMKPFNETSLQFFNCLLPTTLEAVILLLYLALIVFFCTIDYQITNHSMLLGSKEAQLFRYIADRTGLLAFAQLPLLFLFGGRNNLLMRLTDINFNSFIIYHKWISRFMVILALIHAHTYAEYFFIHKRLDYERTQAFWKFGERCLLAGILMLLQGVYFFRKKFYELFLVIHIILALLFLIGAYLHCVKVGFLEWIYLSSGIWAADRVWRIVTLYKFGKTKAIFELQDNSIKITIPKPEYWKGYPGCFIYLYIPDLKFTYKIWESHPFTIYSSETEIRVYIKPKTGMTANLQRYLAQQLNNTAELNVLVEGPYGHETELSRYESSLIIAAGSGIPGPYYHAVHLLKHYEKVKCKGRIEFVWITKDLKSIEFFRDELIELQNLDTDSSIDKYIYLTRETSPSIDCYADDRMEVEIGFDSQGNIIRETTPLFQKKNQDHKLANYEELLESYRFLRQKPNLQKLFEEKLRGDRECGAKDLGVVICGNDLIVDAVRDLIGSMVGKGDGVWIDLYEELQVW</sequence>
<feature type="transmembrane region" description="Helical" evidence="13">
    <location>
        <begin position="240"/>
        <end position="261"/>
    </location>
</feature>
<reference evidence="17" key="1">
    <citation type="submission" date="2016-04" db="EMBL/GenBank/DDBJ databases">
        <title>Comparative genomics of biotechnologically important yeasts.</title>
        <authorList>
            <consortium name="DOE Joint Genome Institute"/>
            <person name="Riley R."/>
            <person name="Haridas S."/>
            <person name="Wolfe K.H."/>
            <person name="Lopes M.R."/>
            <person name="Hittinger C.T."/>
            <person name="Goker M."/>
            <person name="Salamov A."/>
            <person name="Wisecaver J."/>
            <person name="Long T.M."/>
            <person name="Aerts A.L."/>
            <person name="Barry K."/>
            <person name="Choi C."/>
            <person name="Clum A."/>
            <person name="Coughlan A.Y."/>
            <person name="Deshpande S."/>
            <person name="Douglass A.P."/>
            <person name="Hanson S.J."/>
            <person name="Klenk H.-P."/>
            <person name="Labutti K."/>
            <person name="Lapidus A."/>
            <person name="Lindquist E."/>
            <person name="Lipzen A."/>
            <person name="Meier-Kolthoff J.P."/>
            <person name="Ohm R.A."/>
            <person name="Otillar R.P."/>
            <person name="Pangilinan J."/>
            <person name="Peng Y."/>
            <person name="Rokas A."/>
            <person name="Rosa C.A."/>
            <person name="Scheuner C."/>
            <person name="Sibirny A.A."/>
            <person name="Slot J.C."/>
            <person name="Stielow J.B."/>
            <person name="Sun H."/>
            <person name="Kurtzman C.P."/>
            <person name="Blackwell M."/>
            <person name="Grigoriev I.V."/>
            <person name="Jeffries T.W."/>
        </authorList>
    </citation>
    <scope>NUCLEOTIDE SEQUENCE [LARGE SCALE GENOMIC DNA]</scope>
    <source>
        <strain evidence="17">NRRL YB-2248</strain>
    </source>
</reference>
<comment type="subcellular location">
    <subcellularLocation>
        <location evidence="1">Membrane</location>
        <topology evidence="1">Multi-pass membrane protein</topology>
    </subcellularLocation>
</comment>
<keyword evidence="17" id="KW-1185">Reference proteome</keyword>
<evidence type="ECO:0000259" key="15">
    <source>
        <dbReference type="PROSITE" id="PS51384"/>
    </source>
</evidence>
<dbReference type="InterPro" id="IPR039261">
    <property type="entry name" value="FNR_nucleotide-bd"/>
</dbReference>
<evidence type="ECO:0000256" key="12">
    <source>
        <dbReference type="ARBA" id="ARBA00023180"/>
    </source>
</evidence>
<feature type="transmembrane region" description="Helical" evidence="13">
    <location>
        <begin position="383"/>
        <end position="401"/>
    </location>
</feature>
<dbReference type="SFLD" id="SFLDS00052">
    <property type="entry name" value="Ferric_Reductase_Domain"/>
    <property type="match status" value="1"/>
</dbReference>
<dbReference type="GO" id="GO:0000293">
    <property type="term" value="F:ferric-chelate reductase activity"/>
    <property type="evidence" value="ECO:0007669"/>
    <property type="project" value="UniProtKB-ARBA"/>
</dbReference>
<evidence type="ECO:0000313" key="16">
    <source>
        <dbReference type="EMBL" id="ODV86401.1"/>
    </source>
</evidence>
<keyword evidence="12" id="KW-0325">Glycoprotein</keyword>
<keyword evidence="3" id="KW-0813">Transport</keyword>
<dbReference type="Pfam" id="PF08030">
    <property type="entry name" value="NAD_binding_6"/>
    <property type="match status" value="1"/>
</dbReference>
<dbReference type="InterPro" id="IPR017927">
    <property type="entry name" value="FAD-bd_FR_type"/>
</dbReference>
<evidence type="ECO:0000256" key="13">
    <source>
        <dbReference type="SAM" id="Phobius"/>
    </source>
</evidence>
<keyword evidence="6" id="KW-0274">FAD</keyword>
<evidence type="ECO:0000256" key="11">
    <source>
        <dbReference type="ARBA" id="ARBA00023136"/>
    </source>
</evidence>
<feature type="non-terminal residue" evidence="16">
    <location>
        <position position="1"/>
    </location>
</feature>
<dbReference type="PANTHER" id="PTHR32361">
    <property type="entry name" value="FERRIC/CUPRIC REDUCTASE TRANSMEMBRANE COMPONENT"/>
    <property type="match status" value="1"/>
</dbReference>
<evidence type="ECO:0000256" key="4">
    <source>
        <dbReference type="ARBA" id="ARBA00022630"/>
    </source>
</evidence>
<keyword evidence="4" id="KW-0285">Flavoprotein</keyword>
<evidence type="ECO:0000256" key="8">
    <source>
        <dbReference type="ARBA" id="ARBA00022989"/>
    </source>
</evidence>
<dbReference type="SUPFAM" id="SSF52343">
    <property type="entry name" value="Ferredoxin reductase-like, C-terminal NADP-linked domain"/>
    <property type="match status" value="1"/>
</dbReference>
<dbReference type="EMBL" id="KV453850">
    <property type="protein sequence ID" value="ODV86401.1"/>
    <property type="molecule type" value="Genomic_DNA"/>
</dbReference>
<proteinExistence type="inferred from homology"/>
<keyword evidence="14" id="KW-0732">Signal</keyword>
<dbReference type="SFLD" id="SFLDG01168">
    <property type="entry name" value="Ferric_reductase_subgroup_(FRE"/>
    <property type="match status" value="1"/>
</dbReference>
<dbReference type="Pfam" id="PF08022">
    <property type="entry name" value="FAD_binding_8"/>
    <property type="match status" value="1"/>
</dbReference>
<dbReference type="OrthoDB" id="167398at2759"/>
<keyword evidence="10" id="KW-0406">Ion transport</keyword>
<evidence type="ECO:0000256" key="6">
    <source>
        <dbReference type="ARBA" id="ARBA00022827"/>
    </source>
</evidence>
<keyword evidence="7" id="KW-0249">Electron transport</keyword>
<feature type="domain" description="FAD-binding FR-type" evidence="15">
    <location>
        <begin position="417"/>
        <end position="535"/>
    </location>
</feature>
<evidence type="ECO:0000256" key="9">
    <source>
        <dbReference type="ARBA" id="ARBA00023002"/>
    </source>
</evidence>
<feature type="non-terminal residue" evidence="16">
    <location>
        <position position="732"/>
    </location>
</feature>
<evidence type="ECO:0000256" key="14">
    <source>
        <dbReference type="SAM" id="SignalP"/>
    </source>
</evidence>
<keyword evidence="11 13" id="KW-0472">Membrane</keyword>
<evidence type="ECO:0000256" key="2">
    <source>
        <dbReference type="ARBA" id="ARBA00006278"/>
    </source>
</evidence>
<evidence type="ECO:0000256" key="1">
    <source>
        <dbReference type="ARBA" id="ARBA00004141"/>
    </source>
</evidence>
<dbReference type="CDD" id="cd06186">
    <property type="entry name" value="NOX_Duox_like_FAD_NADP"/>
    <property type="match status" value="1"/>
</dbReference>
<dbReference type="GO" id="GO:0006826">
    <property type="term" value="P:iron ion transport"/>
    <property type="evidence" value="ECO:0007669"/>
    <property type="project" value="TreeGrafter"/>
</dbReference>
<dbReference type="GO" id="GO:0005886">
    <property type="term" value="C:plasma membrane"/>
    <property type="evidence" value="ECO:0007669"/>
    <property type="project" value="TreeGrafter"/>
</dbReference>
<dbReference type="Proteomes" id="UP000094801">
    <property type="component" value="Unassembled WGS sequence"/>
</dbReference>
<dbReference type="PANTHER" id="PTHR32361:SF9">
    <property type="entry name" value="FERRIC REDUCTASE TRANSMEMBRANE COMPONENT 3-RELATED"/>
    <property type="match status" value="1"/>
</dbReference>
<keyword evidence="9" id="KW-0560">Oxidoreductase</keyword>
<feature type="chain" id="PRO_5009163026" description="FAD-binding FR-type domain-containing protein" evidence="14">
    <location>
        <begin position="18"/>
        <end position="732"/>
    </location>
</feature>
<dbReference type="Pfam" id="PF01794">
    <property type="entry name" value="Ferric_reduct"/>
    <property type="match status" value="1"/>
</dbReference>
<evidence type="ECO:0000256" key="7">
    <source>
        <dbReference type="ARBA" id="ARBA00022982"/>
    </source>
</evidence>
<dbReference type="PROSITE" id="PS51384">
    <property type="entry name" value="FAD_FR"/>
    <property type="match status" value="1"/>
</dbReference>
<evidence type="ECO:0000313" key="17">
    <source>
        <dbReference type="Proteomes" id="UP000094801"/>
    </source>
</evidence>
<dbReference type="AlphaFoldDB" id="A0A1E4T3U0"/>
<dbReference type="InterPro" id="IPR013121">
    <property type="entry name" value="Fe_red_NAD-bd_6"/>
</dbReference>
<dbReference type="GO" id="GO:0015677">
    <property type="term" value="P:copper ion import"/>
    <property type="evidence" value="ECO:0007669"/>
    <property type="project" value="TreeGrafter"/>
</dbReference>
<organism evidence="16 17">
    <name type="scientific">[Candida] arabinofermentans NRRL YB-2248</name>
    <dbReference type="NCBI Taxonomy" id="983967"/>
    <lineage>
        <taxon>Eukaryota</taxon>
        <taxon>Fungi</taxon>
        <taxon>Dikarya</taxon>
        <taxon>Ascomycota</taxon>
        <taxon>Saccharomycotina</taxon>
        <taxon>Pichiomycetes</taxon>
        <taxon>Pichiales</taxon>
        <taxon>Pichiaceae</taxon>
        <taxon>Ogataea</taxon>
        <taxon>Ogataea/Candida clade</taxon>
    </lineage>
</organism>
<evidence type="ECO:0000256" key="3">
    <source>
        <dbReference type="ARBA" id="ARBA00022448"/>
    </source>
</evidence>
<dbReference type="InterPro" id="IPR051410">
    <property type="entry name" value="Ferric/Cupric_Reductase"/>
</dbReference>
<dbReference type="GO" id="GO:0006879">
    <property type="term" value="P:intracellular iron ion homeostasis"/>
    <property type="evidence" value="ECO:0007669"/>
    <property type="project" value="TreeGrafter"/>
</dbReference>
<name>A0A1E4T3U0_9ASCO</name>
<evidence type="ECO:0000256" key="10">
    <source>
        <dbReference type="ARBA" id="ARBA00023065"/>
    </source>
</evidence>
<comment type="similarity">
    <text evidence="2">Belongs to the ferric reductase (FRE) family.</text>
</comment>
<keyword evidence="5 13" id="KW-0812">Transmembrane</keyword>
<dbReference type="STRING" id="983967.A0A1E4T3U0"/>
<dbReference type="InterPro" id="IPR013130">
    <property type="entry name" value="Fe3_Rdtase_TM_dom"/>
</dbReference>
<dbReference type="Gene3D" id="3.40.50.80">
    <property type="entry name" value="Nucleotide-binding domain of ferredoxin-NADP reductase (FNR) module"/>
    <property type="match status" value="1"/>
</dbReference>
<feature type="transmembrane region" description="Helical" evidence="13">
    <location>
        <begin position="361"/>
        <end position="377"/>
    </location>
</feature>